<organism evidence="1 2">
    <name type="scientific">Citrus clementina</name>
    <name type="common">Clementine</name>
    <name type="synonym">Citrus deliciosa x Citrus sinensis</name>
    <dbReference type="NCBI Taxonomy" id="85681"/>
    <lineage>
        <taxon>Eukaryota</taxon>
        <taxon>Viridiplantae</taxon>
        <taxon>Streptophyta</taxon>
        <taxon>Embryophyta</taxon>
        <taxon>Tracheophyta</taxon>
        <taxon>Spermatophyta</taxon>
        <taxon>Magnoliopsida</taxon>
        <taxon>eudicotyledons</taxon>
        <taxon>Gunneridae</taxon>
        <taxon>Pentapetalae</taxon>
        <taxon>rosids</taxon>
        <taxon>malvids</taxon>
        <taxon>Sapindales</taxon>
        <taxon>Rutaceae</taxon>
        <taxon>Aurantioideae</taxon>
        <taxon>Citrus</taxon>
    </lineage>
</organism>
<protein>
    <submittedName>
        <fullName evidence="1">Uncharacterized protein</fullName>
    </submittedName>
</protein>
<sequence length="135" mass="14749">MSSALETVKSPPDSTFAAFTLRSSTKRANLLDRVPSPFSLRSSSSPKAWVYFTEPSARNFTLLFSGNVLAHAFITNGSLTLMQRISSTPFDFNSSPFSMNPGTCFKLQVGVKAPGMPKRMTFLPAASECMDTYCN</sequence>
<dbReference type="Gramene" id="ESR36960">
    <property type="protein sequence ID" value="ESR36960"/>
    <property type="gene ID" value="CICLE_v10029560mg"/>
</dbReference>
<name>V4SDQ1_CITCL</name>
<dbReference type="KEGG" id="cic:CICLE_v10029560mg"/>
<dbReference type="EMBL" id="KI536978">
    <property type="protein sequence ID" value="ESR36960.1"/>
    <property type="molecule type" value="Genomic_DNA"/>
</dbReference>
<dbReference type="AlphaFoldDB" id="V4SDQ1"/>
<accession>V4SDQ1</accession>
<reference evidence="1 2" key="1">
    <citation type="submission" date="2013-10" db="EMBL/GenBank/DDBJ databases">
        <authorList>
            <consortium name="International Citrus Genome Consortium"/>
            <person name="Jenkins J."/>
            <person name="Schmutz J."/>
            <person name="Prochnik S."/>
            <person name="Rokhsar D."/>
            <person name="Gmitter F."/>
            <person name="Ollitrault P."/>
            <person name="Machado M."/>
            <person name="Talon M."/>
            <person name="Wincker P."/>
            <person name="Jaillon O."/>
            <person name="Morgante M."/>
        </authorList>
    </citation>
    <scope>NUCLEOTIDE SEQUENCE</scope>
    <source>
        <strain evidence="2">cv. Clemenules</strain>
    </source>
</reference>
<evidence type="ECO:0000313" key="1">
    <source>
        <dbReference type="EMBL" id="ESR36960.1"/>
    </source>
</evidence>
<dbReference type="Proteomes" id="UP000030687">
    <property type="component" value="Unassembled WGS sequence"/>
</dbReference>
<dbReference type="InParanoid" id="V4SDQ1"/>
<evidence type="ECO:0000313" key="2">
    <source>
        <dbReference type="Proteomes" id="UP000030687"/>
    </source>
</evidence>
<gene>
    <name evidence="1" type="ORF">CICLE_v10029560mg</name>
</gene>
<proteinExistence type="predicted"/>
<keyword evidence="2" id="KW-1185">Reference proteome</keyword>